<feature type="coiled-coil region" evidence="1">
    <location>
        <begin position="97"/>
        <end position="124"/>
    </location>
</feature>
<proteinExistence type="predicted"/>
<reference evidence="4" key="2">
    <citation type="journal article" date="2012" name="G3 (Bethesda)">
        <title>Pichia sorbitophila, an interspecies yeast hybrid reveals early steps of genome resolution following polyploidization.</title>
        <authorList>
            <person name="Leh Louis V."/>
            <person name="Despons L."/>
            <person name="Friedrich A."/>
            <person name="Martin T."/>
            <person name="Durrens P."/>
            <person name="Casaregola S."/>
            <person name="Neuveglise C."/>
            <person name="Fairhead C."/>
            <person name="Marck C."/>
            <person name="Cruz J.A."/>
            <person name="Straub M.L."/>
            <person name="Kugler V."/>
            <person name="Sacerdot C."/>
            <person name="Uzunov Z."/>
            <person name="Thierry A."/>
            <person name="Weiss S."/>
            <person name="Bleykasten C."/>
            <person name="De Montigny J."/>
            <person name="Jacques N."/>
            <person name="Jung P."/>
            <person name="Lemaire M."/>
            <person name="Mallet S."/>
            <person name="Morel G."/>
            <person name="Richard G.F."/>
            <person name="Sarkar A."/>
            <person name="Savel G."/>
            <person name="Schacherer J."/>
            <person name="Seret M.L."/>
            <person name="Talla E."/>
            <person name="Samson G."/>
            <person name="Jubin C."/>
            <person name="Poulain J."/>
            <person name="Vacherie B."/>
            <person name="Barbe V."/>
            <person name="Pelletier E."/>
            <person name="Sherman D.J."/>
            <person name="Westhof E."/>
            <person name="Weissenbach J."/>
            <person name="Baret P.V."/>
            <person name="Wincker P."/>
            <person name="Gaillardin C."/>
            <person name="Dujon B."/>
            <person name="Souciet J.L."/>
        </authorList>
    </citation>
    <scope>NUCLEOTIDE SEQUENCE [LARGE SCALE GENOMIC DNA]</scope>
    <source>
        <strain evidence="4">ATCC MYA-4447 / BCRC 22081 / CBS 7064 / NBRC 10061 / NRRL Y-12695</strain>
    </source>
</reference>
<reference evidence="2" key="1">
    <citation type="submission" date="2011-10" db="EMBL/GenBank/DDBJ databases">
        <authorList>
            <person name="Genoscope - CEA"/>
        </authorList>
    </citation>
    <scope>NUCLEOTIDE SEQUENCE</scope>
</reference>
<dbReference type="OrthoDB" id="4091843at2759"/>
<dbReference type="AlphaFoldDB" id="G8Y8P9"/>
<name>G8Y8P9_PICSO</name>
<evidence type="ECO:0000313" key="4">
    <source>
        <dbReference type="Proteomes" id="UP000005222"/>
    </source>
</evidence>
<evidence type="ECO:0000313" key="3">
    <source>
        <dbReference type="EMBL" id="CCE84844.1"/>
    </source>
</evidence>
<keyword evidence="4" id="KW-1185">Reference proteome</keyword>
<keyword evidence="1" id="KW-0175">Coiled coil</keyword>
<dbReference type="InParanoid" id="G8Y8P9"/>
<accession>G8Y8P9</accession>
<dbReference type="eggNOG" id="ENOG502RQ2H">
    <property type="taxonomic scope" value="Eukaryota"/>
</dbReference>
<protein>
    <submittedName>
        <fullName evidence="2">Piso0_004402 protein</fullName>
    </submittedName>
</protein>
<gene>
    <name evidence="2" type="primary">Piso0_004402</name>
    <name evidence="2" type="ORF">GNLVRS01_PISO0K16092g</name>
    <name evidence="3" type="ORF">GNLVRS01_PISO0L16093g</name>
</gene>
<dbReference type="EMBL" id="FO082048">
    <property type="protein sequence ID" value="CCE84844.1"/>
    <property type="molecule type" value="Genomic_DNA"/>
</dbReference>
<dbReference type="Proteomes" id="UP000005222">
    <property type="component" value="Chromosome K"/>
</dbReference>
<organism evidence="2 4">
    <name type="scientific">Pichia sorbitophila (strain ATCC MYA-4447 / BCRC 22081 / CBS 7064 / NBRC 10061 / NRRL Y-12695)</name>
    <name type="common">Hybrid yeast</name>
    <dbReference type="NCBI Taxonomy" id="559304"/>
    <lineage>
        <taxon>Eukaryota</taxon>
        <taxon>Fungi</taxon>
        <taxon>Dikarya</taxon>
        <taxon>Ascomycota</taxon>
        <taxon>Saccharomycotina</taxon>
        <taxon>Pichiomycetes</taxon>
        <taxon>Debaryomycetaceae</taxon>
        <taxon>Millerozyma</taxon>
    </lineage>
</organism>
<evidence type="ECO:0000313" key="2">
    <source>
        <dbReference type="EMBL" id="CCE83813.1"/>
    </source>
</evidence>
<dbReference type="Proteomes" id="UP000005222">
    <property type="component" value="Chromosome L"/>
</dbReference>
<dbReference type="EMBL" id="FO082049">
    <property type="protein sequence ID" value="CCE83813.1"/>
    <property type="molecule type" value="Genomic_DNA"/>
</dbReference>
<dbReference type="HOGENOM" id="CLU_080218_0_0_1"/>
<evidence type="ECO:0000256" key="1">
    <source>
        <dbReference type="SAM" id="Coils"/>
    </source>
</evidence>
<sequence length="302" mass="35456">MSLITNKQQELISKVVENYVKNYDKIAQQYLKIRQDIFELSVRIRESSPDSKERILLEAKNKKLAYDLDNIEQVYQIHLNGMIRSLDADEQLPSLHLQELNITYDRLLHEKTSLEEEITKLRDEQKPLLDKVQGLLKNFDQNMSSRSAKKANKFLNISNLPAYDENNTQLDLHELILTRDHLKQIFEDIEKRIIAAKHQDDDHGSIIQADVPKMLEERLSNVRSVRRIDDDKYFYDISRSASIEGSTTLSLEEYNKMIENLVMNINDLIEHGTQSKERWTLNVKKLDAIKEVLKEFEDETEI</sequence>